<evidence type="ECO:0000259" key="4">
    <source>
        <dbReference type="Pfam" id="PF03328"/>
    </source>
</evidence>
<evidence type="ECO:0000313" key="6">
    <source>
        <dbReference type="Proteomes" id="UP000006882"/>
    </source>
</evidence>
<dbReference type="Gramene" id="ONI21194">
    <property type="protein sequence ID" value="ONI21194"/>
    <property type="gene ID" value="PRUPE_2G052300"/>
</dbReference>
<evidence type="ECO:0000313" key="5">
    <source>
        <dbReference type="EMBL" id="ONI21194.1"/>
    </source>
</evidence>
<dbReference type="Gene3D" id="3.20.20.60">
    <property type="entry name" value="Phosphoenolpyruvate-binding domains"/>
    <property type="match status" value="1"/>
</dbReference>
<dbReference type="Pfam" id="PF03328">
    <property type="entry name" value="HpcH_HpaI"/>
    <property type="match status" value="1"/>
</dbReference>
<dbReference type="GO" id="GO:0046872">
    <property type="term" value="F:metal ion binding"/>
    <property type="evidence" value="ECO:0007669"/>
    <property type="project" value="UniProtKB-KW"/>
</dbReference>
<dbReference type="GO" id="GO:0016829">
    <property type="term" value="F:lyase activity"/>
    <property type="evidence" value="ECO:0007669"/>
    <property type="project" value="UniProtKB-KW"/>
</dbReference>
<accession>A0A251QBJ9</accession>
<gene>
    <name evidence="5" type="ORF">PRUPE_2G052300</name>
</gene>
<dbReference type="EMBL" id="CM007652">
    <property type="protein sequence ID" value="ONI21194.1"/>
    <property type="molecule type" value="Genomic_DNA"/>
</dbReference>
<feature type="domain" description="HpcH/HpaI aldolase/citrate lyase" evidence="4">
    <location>
        <begin position="8"/>
        <end position="58"/>
    </location>
</feature>
<keyword evidence="2" id="KW-0479">Metal-binding</keyword>
<comment type="similarity">
    <text evidence="1">Belongs to the HpcH/HpaI aldolase family.</text>
</comment>
<dbReference type="InterPro" id="IPR005000">
    <property type="entry name" value="Aldolase/citrate-lyase_domain"/>
</dbReference>
<evidence type="ECO:0000256" key="1">
    <source>
        <dbReference type="ARBA" id="ARBA00005568"/>
    </source>
</evidence>
<dbReference type="InterPro" id="IPR050251">
    <property type="entry name" value="HpcH-HpaI_aldolase"/>
</dbReference>
<organism evidence="5 6">
    <name type="scientific">Prunus persica</name>
    <name type="common">Peach</name>
    <name type="synonym">Amygdalus persica</name>
    <dbReference type="NCBI Taxonomy" id="3760"/>
    <lineage>
        <taxon>Eukaryota</taxon>
        <taxon>Viridiplantae</taxon>
        <taxon>Streptophyta</taxon>
        <taxon>Embryophyta</taxon>
        <taxon>Tracheophyta</taxon>
        <taxon>Spermatophyta</taxon>
        <taxon>Magnoliopsida</taxon>
        <taxon>eudicotyledons</taxon>
        <taxon>Gunneridae</taxon>
        <taxon>Pentapetalae</taxon>
        <taxon>rosids</taxon>
        <taxon>fabids</taxon>
        <taxon>Rosales</taxon>
        <taxon>Rosaceae</taxon>
        <taxon>Amygdaloideae</taxon>
        <taxon>Amygdaleae</taxon>
        <taxon>Prunus</taxon>
    </lineage>
</organism>
<dbReference type="STRING" id="3760.A0A251QBJ9"/>
<proteinExistence type="inferred from homology"/>
<sequence>MEHDHGVVSQSTPSLHAMAVAQTPTILRLPETSAAWAKKALDLGLQGIMFPMIESSQGCQKRGLICSMFRIYANIIKICIVDEGVGVVAFEEGQI</sequence>
<dbReference type="InterPro" id="IPR040442">
    <property type="entry name" value="Pyrv_kinase-like_dom_sf"/>
</dbReference>
<protein>
    <recommendedName>
        <fullName evidence="4">HpcH/HpaI aldolase/citrate lyase domain-containing protein</fullName>
    </recommendedName>
</protein>
<keyword evidence="6" id="KW-1185">Reference proteome</keyword>
<dbReference type="PANTHER" id="PTHR30502">
    <property type="entry name" value="2-KETO-3-DEOXY-L-RHAMNONATE ALDOLASE"/>
    <property type="match status" value="1"/>
</dbReference>
<keyword evidence="3" id="KW-0456">Lyase</keyword>
<name>A0A251QBJ9_PRUPE</name>
<dbReference type="Proteomes" id="UP000006882">
    <property type="component" value="Chromosome G2"/>
</dbReference>
<reference evidence="5 6" key="1">
    <citation type="journal article" date="2013" name="Nat. Genet.">
        <title>The high-quality draft genome of peach (Prunus persica) identifies unique patterns of genetic diversity, domestication and genome evolution.</title>
        <authorList>
            <consortium name="International Peach Genome Initiative"/>
            <person name="Verde I."/>
            <person name="Abbott A.G."/>
            <person name="Scalabrin S."/>
            <person name="Jung S."/>
            <person name="Shu S."/>
            <person name="Marroni F."/>
            <person name="Zhebentyayeva T."/>
            <person name="Dettori M.T."/>
            <person name="Grimwood J."/>
            <person name="Cattonaro F."/>
            <person name="Zuccolo A."/>
            <person name="Rossini L."/>
            <person name="Jenkins J."/>
            <person name="Vendramin E."/>
            <person name="Meisel L.A."/>
            <person name="Decroocq V."/>
            <person name="Sosinski B."/>
            <person name="Prochnik S."/>
            <person name="Mitros T."/>
            <person name="Policriti A."/>
            <person name="Cipriani G."/>
            <person name="Dondini L."/>
            <person name="Ficklin S."/>
            <person name="Goodstein D.M."/>
            <person name="Xuan P."/>
            <person name="Del Fabbro C."/>
            <person name="Aramini V."/>
            <person name="Copetti D."/>
            <person name="Gonzalez S."/>
            <person name="Horner D.S."/>
            <person name="Falchi R."/>
            <person name="Lucas S."/>
            <person name="Mica E."/>
            <person name="Maldonado J."/>
            <person name="Lazzari B."/>
            <person name="Bielenberg D."/>
            <person name="Pirona R."/>
            <person name="Miculan M."/>
            <person name="Barakat A."/>
            <person name="Testolin R."/>
            <person name="Stella A."/>
            <person name="Tartarini S."/>
            <person name="Tonutti P."/>
            <person name="Arus P."/>
            <person name="Orellana A."/>
            <person name="Wells C."/>
            <person name="Main D."/>
            <person name="Vizzotto G."/>
            <person name="Silva H."/>
            <person name="Salamini F."/>
            <person name="Schmutz J."/>
            <person name="Morgante M."/>
            <person name="Rokhsar D.S."/>
        </authorList>
    </citation>
    <scope>NUCLEOTIDE SEQUENCE [LARGE SCALE GENOMIC DNA]</scope>
    <source>
        <strain evidence="6">cv. Nemared</strain>
    </source>
</reference>
<evidence type="ECO:0000256" key="3">
    <source>
        <dbReference type="ARBA" id="ARBA00023239"/>
    </source>
</evidence>
<dbReference type="SUPFAM" id="SSF51621">
    <property type="entry name" value="Phosphoenolpyruvate/pyruvate domain"/>
    <property type="match status" value="1"/>
</dbReference>
<dbReference type="AlphaFoldDB" id="A0A251QBJ9"/>
<evidence type="ECO:0000256" key="2">
    <source>
        <dbReference type="ARBA" id="ARBA00022723"/>
    </source>
</evidence>
<dbReference type="InterPro" id="IPR015813">
    <property type="entry name" value="Pyrv/PenolPyrv_kinase-like_dom"/>
</dbReference>
<dbReference type="PANTHER" id="PTHR30502:SF0">
    <property type="entry name" value="PHOSPHOENOLPYRUVATE CARBOXYLASE FAMILY PROTEIN"/>
    <property type="match status" value="1"/>
</dbReference>